<dbReference type="Gene3D" id="2.40.50.100">
    <property type="match status" value="1"/>
</dbReference>
<sequence length="374" mass="40574">MSADLKRGGSADLTSADLKRTGAAIELRGLTKNYGSSRAVRGVDLTIQPGEFMTFLGPSGSGKTTTLNMIAGFVPPTSGDILVDGKPLNSVPPHRREMGMVFQGYALFPHLSVWDNIEFPLRQRKLPKARRRELVRAAVRTVQLEGFERRRPAELSGGQQQRVAFARAIVYRPPVLLMDEPLGALDKKLREALQEEIREIHRQVGTTFLYVTHDQEEALTLSDRIAVYDDGRIVQVGTAEELYERPESLFVAQFLGESTLLRGVVHPDDPGRLHAGAYGVPLGGAHTVRGDAVVVIRPERLRLSAEQPAPGRAGVPITVRDETYLGHSRKLTVELPGGSTGLVREGPGTASGLRVGDTGFATWDPAVAAVVPAT</sequence>
<dbReference type="Gene3D" id="3.40.50.300">
    <property type="entry name" value="P-loop containing nucleotide triphosphate hydrolases"/>
    <property type="match status" value="1"/>
</dbReference>
<dbReference type="EMBL" id="JAVRFD010000011">
    <property type="protein sequence ID" value="MDT0545700.1"/>
    <property type="molecule type" value="Genomic_DNA"/>
</dbReference>
<comment type="caution">
    <text evidence="5">The sequence shown here is derived from an EMBL/GenBank/DDBJ whole genome shotgun (WGS) entry which is preliminary data.</text>
</comment>
<dbReference type="PANTHER" id="PTHR42781:SF4">
    <property type="entry name" value="SPERMIDINE_PUTRESCINE IMPORT ATP-BINDING PROTEIN POTA"/>
    <property type="match status" value="1"/>
</dbReference>
<keyword evidence="3 5" id="KW-0067">ATP-binding</keyword>
<dbReference type="PANTHER" id="PTHR42781">
    <property type="entry name" value="SPERMIDINE/PUTRESCINE IMPORT ATP-BINDING PROTEIN POTA"/>
    <property type="match status" value="1"/>
</dbReference>
<dbReference type="InterPro" id="IPR013611">
    <property type="entry name" value="Transp-assoc_OB_typ2"/>
</dbReference>
<dbReference type="Pfam" id="PF00005">
    <property type="entry name" value="ABC_tran"/>
    <property type="match status" value="1"/>
</dbReference>
<dbReference type="PROSITE" id="PS50893">
    <property type="entry name" value="ABC_TRANSPORTER_2"/>
    <property type="match status" value="1"/>
</dbReference>
<reference evidence="5" key="1">
    <citation type="submission" date="2024-05" db="EMBL/GenBank/DDBJ databases">
        <title>30 novel species of actinomycetes from the DSMZ collection.</title>
        <authorList>
            <person name="Nouioui I."/>
        </authorList>
    </citation>
    <scope>NUCLEOTIDE SEQUENCE</scope>
    <source>
        <strain evidence="5">DSM 41529</strain>
    </source>
</reference>
<keyword evidence="2" id="KW-0547">Nucleotide-binding</keyword>
<keyword evidence="1" id="KW-0813">Transport</keyword>
<dbReference type="SUPFAM" id="SSF52540">
    <property type="entry name" value="P-loop containing nucleoside triphosphate hydrolases"/>
    <property type="match status" value="1"/>
</dbReference>
<dbReference type="GO" id="GO:0005524">
    <property type="term" value="F:ATP binding"/>
    <property type="evidence" value="ECO:0007669"/>
    <property type="project" value="UniProtKB-KW"/>
</dbReference>
<dbReference type="Pfam" id="PF08402">
    <property type="entry name" value="TOBE_2"/>
    <property type="match status" value="1"/>
</dbReference>
<dbReference type="RefSeq" id="WP_311726178.1">
    <property type="nucleotide sequence ID" value="NZ_JAVRFD010000011.1"/>
</dbReference>
<evidence type="ECO:0000256" key="2">
    <source>
        <dbReference type="ARBA" id="ARBA00022741"/>
    </source>
</evidence>
<evidence type="ECO:0000313" key="5">
    <source>
        <dbReference type="EMBL" id="MDT0545700.1"/>
    </source>
</evidence>
<dbReference type="PROSITE" id="PS00211">
    <property type="entry name" value="ABC_TRANSPORTER_1"/>
    <property type="match status" value="1"/>
</dbReference>
<evidence type="ECO:0000256" key="1">
    <source>
        <dbReference type="ARBA" id="ARBA00022448"/>
    </source>
</evidence>
<dbReference type="InterPro" id="IPR008995">
    <property type="entry name" value="Mo/tungstate-bd_C_term_dom"/>
</dbReference>
<gene>
    <name evidence="5" type="ORF">RND15_23745</name>
</gene>
<evidence type="ECO:0000313" key="6">
    <source>
        <dbReference type="Proteomes" id="UP001180754"/>
    </source>
</evidence>
<dbReference type="SUPFAM" id="SSF50331">
    <property type="entry name" value="MOP-like"/>
    <property type="match status" value="1"/>
</dbReference>
<name>A0ABU2XJN1_9ACTN</name>
<proteinExistence type="predicted"/>
<accession>A0ABU2XJN1</accession>
<evidence type="ECO:0000259" key="4">
    <source>
        <dbReference type="PROSITE" id="PS50893"/>
    </source>
</evidence>
<keyword evidence="6" id="KW-1185">Reference proteome</keyword>
<protein>
    <submittedName>
        <fullName evidence="5">ABC transporter ATP-binding protein</fullName>
    </submittedName>
</protein>
<dbReference type="InterPro" id="IPR003439">
    <property type="entry name" value="ABC_transporter-like_ATP-bd"/>
</dbReference>
<dbReference type="InterPro" id="IPR050093">
    <property type="entry name" value="ABC_SmlMolc_Importer"/>
</dbReference>
<feature type="domain" description="ABC transporter" evidence="4">
    <location>
        <begin position="25"/>
        <end position="255"/>
    </location>
</feature>
<dbReference type="SMART" id="SM00382">
    <property type="entry name" value="AAA"/>
    <property type="match status" value="1"/>
</dbReference>
<evidence type="ECO:0000256" key="3">
    <source>
        <dbReference type="ARBA" id="ARBA00022840"/>
    </source>
</evidence>
<dbReference type="InterPro" id="IPR017871">
    <property type="entry name" value="ABC_transporter-like_CS"/>
</dbReference>
<dbReference type="InterPro" id="IPR027417">
    <property type="entry name" value="P-loop_NTPase"/>
</dbReference>
<dbReference type="InterPro" id="IPR003593">
    <property type="entry name" value="AAA+_ATPase"/>
</dbReference>
<organism evidence="5 6">
    <name type="scientific">Streptomyces lonegramiae</name>
    <dbReference type="NCBI Taxonomy" id="3075524"/>
    <lineage>
        <taxon>Bacteria</taxon>
        <taxon>Bacillati</taxon>
        <taxon>Actinomycetota</taxon>
        <taxon>Actinomycetes</taxon>
        <taxon>Kitasatosporales</taxon>
        <taxon>Streptomycetaceae</taxon>
        <taxon>Streptomyces</taxon>
    </lineage>
</organism>
<dbReference type="Proteomes" id="UP001180754">
    <property type="component" value="Unassembled WGS sequence"/>
</dbReference>